<dbReference type="InterPro" id="IPR011335">
    <property type="entry name" value="Restrct_endonuc-II-like"/>
</dbReference>
<evidence type="ECO:0000313" key="2">
    <source>
        <dbReference type="EMBL" id="RIV26802.1"/>
    </source>
</evidence>
<keyword evidence="2" id="KW-0255">Endonuclease</keyword>
<name>A0A418MHB2_9BACT</name>
<keyword evidence="2" id="KW-0378">Hydrolase</keyword>
<dbReference type="InterPro" id="IPR008538">
    <property type="entry name" value="Uma2"/>
</dbReference>
<evidence type="ECO:0000313" key="3">
    <source>
        <dbReference type="Proteomes" id="UP000283523"/>
    </source>
</evidence>
<organism evidence="2 3">
    <name type="scientific">Fibrisoma montanum</name>
    <dbReference type="NCBI Taxonomy" id="2305895"/>
    <lineage>
        <taxon>Bacteria</taxon>
        <taxon>Pseudomonadati</taxon>
        <taxon>Bacteroidota</taxon>
        <taxon>Cytophagia</taxon>
        <taxon>Cytophagales</taxon>
        <taxon>Spirosomataceae</taxon>
        <taxon>Fibrisoma</taxon>
    </lineage>
</organism>
<dbReference type="AlphaFoldDB" id="A0A418MHB2"/>
<keyword evidence="2" id="KW-0540">Nuclease</keyword>
<gene>
    <name evidence="2" type="ORF">DYU11_00310</name>
</gene>
<dbReference type="OrthoDB" id="9808428at2"/>
<accession>A0A418MHB2</accession>
<dbReference type="GO" id="GO:0004519">
    <property type="term" value="F:endonuclease activity"/>
    <property type="evidence" value="ECO:0007669"/>
    <property type="project" value="UniProtKB-KW"/>
</dbReference>
<protein>
    <submittedName>
        <fullName evidence="2">Uma2 family endonuclease</fullName>
    </submittedName>
</protein>
<dbReference type="Gene3D" id="3.90.1570.10">
    <property type="entry name" value="tt1808, chain A"/>
    <property type="match status" value="1"/>
</dbReference>
<dbReference type="PANTHER" id="PTHR34107">
    <property type="entry name" value="SLL0198 PROTEIN-RELATED"/>
    <property type="match status" value="1"/>
</dbReference>
<keyword evidence="3" id="KW-1185">Reference proteome</keyword>
<dbReference type="Proteomes" id="UP000283523">
    <property type="component" value="Unassembled WGS sequence"/>
</dbReference>
<dbReference type="Pfam" id="PF05685">
    <property type="entry name" value="Uma2"/>
    <property type="match status" value="1"/>
</dbReference>
<dbReference type="RefSeq" id="WP_119665659.1">
    <property type="nucleotide sequence ID" value="NZ_QXED01000001.1"/>
</dbReference>
<feature type="domain" description="Putative restriction endonuclease" evidence="1">
    <location>
        <begin position="13"/>
        <end position="170"/>
    </location>
</feature>
<dbReference type="CDD" id="cd06260">
    <property type="entry name" value="DUF820-like"/>
    <property type="match status" value="1"/>
</dbReference>
<dbReference type="SUPFAM" id="SSF52980">
    <property type="entry name" value="Restriction endonuclease-like"/>
    <property type="match status" value="1"/>
</dbReference>
<proteinExistence type="predicted"/>
<dbReference type="InterPro" id="IPR012296">
    <property type="entry name" value="Nuclease_put_TT1808"/>
</dbReference>
<reference evidence="2 3" key="1">
    <citation type="submission" date="2018-08" db="EMBL/GenBank/DDBJ databases">
        <title>Fibrisoma montanum sp. nov., isolated from Danxia mountain soil.</title>
        <authorList>
            <person name="Huang Y."/>
        </authorList>
    </citation>
    <scope>NUCLEOTIDE SEQUENCE [LARGE SCALE GENOMIC DNA]</scope>
    <source>
        <strain evidence="2 3">HYT19</strain>
    </source>
</reference>
<dbReference type="EMBL" id="QXED01000001">
    <property type="protein sequence ID" value="RIV26802.1"/>
    <property type="molecule type" value="Genomic_DNA"/>
</dbReference>
<comment type="caution">
    <text evidence="2">The sequence shown here is derived from an EMBL/GenBank/DDBJ whole genome shotgun (WGS) entry which is preliminary data.</text>
</comment>
<dbReference type="PANTHER" id="PTHR34107:SF4">
    <property type="entry name" value="SLL1222 PROTEIN"/>
    <property type="match status" value="1"/>
</dbReference>
<sequence>MALHVETRKLTVAEFHRMEFDDNDTHLYELLDGELVKKEASTPEHQLLVRDLAFAMHSFAKQQPLDEVIFAPVDVFLDEYNSPQPDLVYVDKTKADLITNDGIVGVPTLVVEVISPSPVYRDRVTKKALYERFGVQAYWLVDPADEYVEIFTLVEGQCQLLSAASLEEGQLTSNVLTSLPLELKNLFA</sequence>
<evidence type="ECO:0000259" key="1">
    <source>
        <dbReference type="Pfam" id="PF05685"/>
    </source>
</evidence>